<protein>
    <submittedName>
        <fullName evidence="1">Uncharacterized protein</fullName>
    </submittedName>
</protein>
<keyword evidence="2" id="KW-1185">Reference proteome</keyword>
<dbReference type="AlphaFoldDB" id="A0AAU9LHB9"/>
<comment type="caution">
    <text evidence="1">The sequence shown here is derived from an EMBL/GenBank/DDBJ whole genome shotgun (WGS) entry which is preliminary data.</text>
</comment>
<evidence type="ECO:0000313" key="1">
    <source>
        <dbReference type="EMBL" id="CAH1412831.1"/>
    </source>
</evidence>
<dbReference type="EMBL" id="CAKMRJ010000001">
    <property type="protein sequence ID" value="CAH1412831.1"/>
    <property type="molecule type" value="Genomic_DNA"/>
</dbReference>
<proteinExistence type="predicted"/>
<gene>
    <name evidence="1" type="ORF">LVIROSA_LOCUS820</name>
</gene>
<reference evidence="1 2" key="1">
    <citation type="submission" date="2022-01" db="EMBL/GenBank/DDBJ databases">
        <authorList>
            <person name="Xiong W."/>
            <person name="Schranz E."/>
        </authorList>
    </citation>
    <scope>NUCLEOTIDE SEQUENCE [LARGE SCALE GENOMIC DNA]</scope>
</reference>
<organism evidence="1 2">
    <name type="scientific">Lactuca virosa</name>
    <dbReference type="NCBI Taxonomy" id="75947"/>
    <lineage>
        <taxon>Eukaryota</taxon>
        <taxon>Viridiplantae</taxon>
        <taxon>Streptophyta</taxon>
        <taxon>Embryophyta</taxon>
        <taxon>Tracheophyta</taxon>
        <taxon>Spermatophyta</taxon>
        <taxon>Magnoliopsida</taxon>
        <taxon>eudicotyledons</taxon>
        <taxon>Gunneridae</taxon>
        <taxon>Pentapetalae</taxon>
        <taxon>asterids</taxon>
        <taxon>campanulids</taxon>
        <taxon>Asterales</taxon>
        <taxon>Asteraceae</taxon>
        <taxon>Cichorioideae</taxon>
        <taxon>Cichorieae</taxon>
        <taxon>Lactucinae</taxon>
        <taxon>Lactuca</taxon>
    </lineage>
</organism>
<dbReference type="Proteomes" id="UP001157418">
    <property type="component" value="Unassembled WGS sequence"/>
</dbReference>
<sequence>MGYVFTERRRSVVFSINNIRDHRPPPCPSSVVFSTRYLSFQSPKCSLQFLAFFLIGRIRRSFIIRPVFPLIR</sequence>
<accession>A0AAU9LHB9</accession>
<name>A0AAU9LHB9_9ASTR</name>
<evidence type="ECO:0000313" key="2">
    <source>
        <dbReference type="Proteomes" id="UP001157418"/>
    </source>
</evidence>